<keyword evidence="5" id="KW-0788">Thiol protease</keyword>
<evidence type="ECO:0000256" key="5">
    <source>
        <dbReference type="ARBA" id="ARBA00022807"/>
    </source>
</evidence>
<evidence type="ECO:0000256" key="4">
    <source>
        <dbReference type="ARBA" id="ARBA00022801"/>
    </source>
</evidence>
<dbReference type="Gene3D" id="3.90.70.10">
    <property type="entry name" value="Cysteine proteinases"/>
    <property type="match status" value="1"/>
</dbReference>
<evidence type="ECO:0000313" key="9">
    <source>
        <dbReference type="EMBL" id="THG17300.1"/>
    </source>
</evidence>
<keyword evidence="10" id="KW-1185">Reference proteome</keyword>
<dbReference type="InterPro" id="IPR039417">
    <property type="entry name" value="Peptidase_C1A_papain-like"/>
</dbReference>
<dbReference type="SMART" id="SM00848">
    <property type="entry name" value="Inhibitor_I29"/>
    <property type="match status" value="1"/>
</dbReference>
<reference evidence="9 10" key="1">
    <citation type="journal article" date="2018" name="Proc. Natl. Acad. Sci. U.S.A.">
        <title>Draft genome sequence of Camellia sinensis var. sinensis provides insights into the evolution of the tea genome and tea quality.</title>
        <authorList>
            <person name="Wei C."/>
            <person name="Yang H."/>
            <person name="Wang S."/>
            <person name="Zhao J."/>
            <person name="Liu C."/>
            <person name="Gao L."/>
            <person name="Xia E."/>
            <person name="Lu Y."/>
            <person name="Tai Y."/>
            <person name="She G."/>
            <person name="Sun J."/>
            <person name="Cao H."/>
            <person name="Tong W."/>
            <person name="Gao Q."/>
            <person name="Li Y."/>
            <person name="Deng W."/>
            <person name="Jiang X."/>
            <person name="Wang W."/>
            <person name="Chen Q."/>
            <person name="Zhang S."/>
            <person name="Li H."/>
            <person name="Wu J."/>
            <person name="Wang P."/>
            <person name="Li P."/>
            <person name="Shi C."/>
            <person name="Zheng F."/>
            <person name="Jian J."/>
            <person name="Huang B."/>
            <person name="Shan D."/>
            <person name="Shi M."/>
            <person name="Fang C."/>
            <person name="Yue Y."/>
            <person name="Li F."/>
            <person name="Li D."/>
            <person name="Wei S."/>
            <person name="Han B."/>
            <person name="Jiang C."/>
            <person name="Yin Y."/>
            <person name="Xia T."/>
            <person name="Zhang Z."/>
            <person name="Bennetzen J.L."/>
            <person name="Zhao S."/>
            <person name="Wan X."/>
        </authorList>
    </citation>
    <scope>NUCLEOTIDE SEQUENCE [LARGE SCALE GENOMIC DNA]</scope>
    <source>
        <strain evidence="10">cv. Shuchazao</strain>
        <tissue evidence="9">Leaf</tissue>
    </source>
</reference>
<organism evidence="9 10">
    <name type="scientific">Camellia sinensis var. sinensis</name>
    <name type="common">China tea</name>
    <dbReference type="NCBI Taxonomy" id="542762"/>
    <lineage>
        <taxon>Eukaryota</taxon>
        <taxon>Viridiplantae</taxon>
        <taxon>Streptophyta</taxon>
        <taxon>Embryophyta</taxon>
        <taxon>Tracheophyta</taxon>
        <taxon>Spermatophyta</taxon>
        <taxon>Magnoliopsida</taxon>
        <taxon>eudicotyledons</taxon>
        <taxon>Gunneridae</taxon>
        <taxon>Pentapetalae</taxon>
        <taxon>asterids</taxon>
        <taxon>Ericales</taxon>
        <taxon>Theaceae</taxon>
        <taxon>Camellia</taxon>
    </lineage>
</organism>
<dbReference type="EMBL" id="SDRB02003607">
    <property type="protein sequence ID" value="THG17300.1"/>
    <property type="molecule type" value="Genomic_DNA"/>
</dbReference>
<dbReference type="InterPro" id="IPR025661">
    <property type="entry name" value="Pept_asp_AS"/>
</dbReference>
<dbReference type="GO" id="GO:0008234">
    <property type="term" value="F:cysteine-type peptidase activity"/>
    <property type="evidence" value="ECO:0007669"/>
    <property type="project" value="UniProtKB-KW"/>
</dbReference>
<dbReference type="AlphaFoldDB" id="A0A4S4EL17"/>
<dbReference type="Pfam" id="PF08246">
    <property type="entry name" value="Inhibitor_I29"/>
    <property type="match status" value="1"/>
</dbReference>
<evidence type="ECO:0000259" key="7">
    <source>
        <dbReference type="SMART" id="SM00645"/>
    </source>
</evidence>
<dbReference type="SMART" id="SM00645">
    <property type="entry name" value="Pept_C1"/>
    <property type="match status" value="1"/>
</dbReference>
<dbReference type="InterPro" id="IPR013128">
    <property type="entry name" value="Peptidase_C1A"/>
</dbReference>
<dbReference type="PANTHER" id="PTHR12411">
    <property type="entry name" value="CYSTEINE PROTEASE FAMILY C1-RELATED"/>
    <property type="match status" value="1"/>
</dbReference>
<dbReference type="PROSITE" id="PS00640">
    <property type="entry name" value="THIOL_PROTEASE_ASN"/>
    <property type="match status" value="1"/>
</dbReference>
<dbReference type="InterPro" id="IPR038765">
    <property type="entry name" value="Papain-like_cys_pep_sf"/>
</dbReference>
<comment type="similarity">
    <text evidence="1">Belongs to the peptidase C1 family.</text>
</comment>
<evidence type="ECO:0000259" key="8">
    <source>
        <dbReference type="SMART" id="SM00848"/>
    </source>
</evidence>
<gene>
    <name evidence="9" type="ORF">TEA_008584</name>
</gene>
<keyword evidence="4" id="KW-0378">Hydrolase</keyword>
<feature type="domain" description="Peptidase C1A papain C-terminal" evidence="7">
    <location>
        <begin position="187"/>
        <end position="394"/>
    </location>
</feature>
<keyword evidence="3" id="KW-0732">Signal</keyword>
<feature type="domain" description="Cathepsin propeptide inhibitor" evidence="8">
    <location>
        <begin position="104"/>
        <end position="160"/>
    </location>
</feature>
<evidence type="ECO:0000313" key="10">
    <source>
        <dbReference type="Proteomes" id="UP000306102"/>
    </source>
</evidence>
<evidence type="ECO:0000256" key="2">
    <source>
        <dbReference type="ARBA" id="ARBA00022670"/>
    </source>
</evidence>
<dbReference type="Pfam" id="PF00112">
    <property type="entry name" value="Peptidase_C1"/>
    <property type="match status" value="1"/>
</dbReference>
<evidence type="ECO:0000256" key="3">
    <source>
        <dbReference type="ARBA" id="ARBA00022729"/>
    </source>
</evidence>
<keyword evidence="6" id="KW-1015">Disulfide bond</keyword>
<dbReference type="InterPro" id="IPR013201">
    <property type="entry name" value="Prot_inhib_I29"/>
</dbReference>
<dbReference type="CDD" id="cd02248">
    <property type="entry name" value="Peptidase_C1A"/>
    <property type="match status" value="1"/>
</dbReference>
<keyword evidence="2" id="KW-0645">Protease</keyword>
<dbReference type="SUPFAM" id="SSF54001">
    <property type="entry name" value="Cysteine proteinases"/>
    <property type="match status" value="1"/>
</dbReference>
<dbReference type="GO" id="GO:0006508">
    <property type="term" value="P:proteolysis"/>
    <property type="evidence" value="ECO:0007669"/>
    <property type="project" value="UniProtKB-KW"/>
</dbReference>
<protein>
    <submittedName>
        <fullName evidence="9">Uncharacterized protein</fullName>
    </submittedName>
</protein>
<sequence length="396" mass="43902">MRRRDKEFGNSELDHLSRDDERTFYTTLSTVFFLLSVPIPIANPSFVPSSSPPSIPVTAMGAPFVLRSSCLTLVILWILCIPSRIFSEEQENPDYDLEPMKERYEKWLENHGRAYKDRDEWERRFGIYQSNVEYIEHFNSKNLSFKLVDNKFADMTNEEFTSIYLGLGTTGHSVTGMRFGYEESTGLPTIVDWRKQGAVTPVKDQGQCAVEGLTKIKTGKLVSLSEQELMDCDVETGNKGCNGGYMANAFEFIKNNGGITAESAYPYQGINGNCDKTKAANHIATISGYVNVTSNNENSLQAAVAKQPVSVGIDAGGYAFQLYAGGIFSAHCGEDLNHGVIIVGYGENNGQNKYWLVKNSWGSNWGESGYVRMERGSTDKRGTCGIAMEASYPVKA</sequence>
<evidence type="ECO:0000256" key="6">
    <source>
        <dbReference type="ARBA" id="ARBA00023157"/>
    </source>
</evidence>
<comment type="caution">
    <text evidence="9">The sequence shown here is derived from an EMBL/GenBank/DDBJ whole genome shotgun (WGS) entry which is preliminary data.</text>
</comment>
<dbReference type="FunFam" id="3.90.70.10:FF:000067">
    <property type="entry name" value="Senescence-specific cysteine protease"/>
    <property type="match status" value="1"/>
</dbReference>
<accession>A0A4S4EL17</accession>
<name>A0A4S4EL17_CAMSN</name>
<evidence type="ECO:0000256" key="1">
    <source>
        <dbReference type="ARBA" id="ARBA00008455"/>
    </source>
</evidence>
<dbReference type="STRING" id="542762.A0A4S4EL17"/>
<proteinExistence type="inferred from homology"/>
<dbReference type="Proteomes" id="UP000306102">
    <property type="component" value="Unassembled WGS sequence"/>
</dbReference>
<dbReference type="InterPro" id="IPR000668">
    <property type="entry name" value="Peptidase_C1A_C"/>
</dbReference>